<protein>
    <recommendedName>
        <fullName evidence="10">Glutamate--cysteine ligase</fullName>
        <ecNumber evidence="10">6.3.2.2</ecNumber>
    </recommendedName>
</protein>
<name>A0ABV0BHB4_9HYPH</name>
<dbReference type="Proteomes" id="UP001418637">
    <property type="component" value="Unassembled WGS sequence"/>
</dbReference>
<keyword evidence="8" id="KW-0809">Transit peptide</keyword>
<evidence type="ECO:0000256" key="9">
    <source>
        <dbReference type="ARBA" id="ARBA00023157"/>
    </source>
</evidence>
<gene>
    <name evidence="11" type="ORF">WJT86_04635</name>
</gene>
<keyword evidence="9" id="KW-1015">Disulfide bond</keyword>
<keyword evidence="6 10" id="KW-0547">Nucleotide-binding</keyword>
<keyword evidence="5" id="KW-0317">Glutathione biosynthesis</keyword>
<dbReference type="Gene3D" id="3.30.590.20">
    <property type="match status" value="1"/>
</dbReference>
<evidence type="ECO:0000256" key="5">
    <source>
        <dbReference type="ARBA" id="ARBA00022684"/>
    </source>
</evidence>
<evidence type="ECO:0000256" key="6">
    <source>
        <dbReference type="ARBA" id="ARBA00022741"/>
    </source>
</evidence>
<dbReference type="InterPro" id="IPR011556">
    <property type="entry name" value="Glut_cys_lig_pln_type"/>
</dbReference>
<keyword evidence="12" id="KW-1185">Reference proteome</keyword>
<dbReference type="InterPro" id="IPR035434">
    <property type="entry name" value="GCL_bact_plant"/>
</dbReference>
<dbReference type="NCBIfam" id="TIGR01436">
    <property type="entry name" value="glu_cys_lig_pln"/>
    <property type="match status" value="1"/>
</dbReference>
<keyword evidence="4 10" id="KW-0436">Ligase</keyword>
<comment type="similarity">
    <text evidence="2">Belongs to the carboxylate-amine ligase family. Glutamate--cysteine ligase type 2 subfamily.</text>
</comment>
<evidence type="ECO:0000256" key="10">
    <source>
        <dbReference type="PIRNR" id="PIRNR017901"/>
    </source>
</evidence>
<sequence length="456" mass="51034">MARDVSDSTPVCSKADLINWIAEGEKPSSDWRVGTEHEKVPFYQADFSPVPYEGENGIRSLLEQLAKTKPWEEITEFGKIIGLFDETGGDAVSLEPGGQFELSGAPLANIHQTKAELDKHLADTKKIGEKLGIRFLTLGTSPKWSRAETPVMPKGRYKIMTNYMPKVGQHGLDMMYRTATVQANLDYSSEQDMVKKMRVSIALQPIATALFANSPFMDGKPNGYLSMRSEIWKDTDNNRAGMTPFVFEEGFGYERYVDWVLDVPMYFIKRGDTYHDVAGQSFKDLLAGNLPGHADEKATMSDWANHVSTVFPEVRLKRYIEMRGADVGSPEFILALPALWIGLLYDSDVLDAAWDLVKDWTADERQQLRDDVPSIALKAKIGSRSVQDIAKDVLDLAGRGLARRGIKNADGQDESHYLNPLRTIAESGKTSAELLLERYNGVWNGNLDNAFKEYVF</sequence>
<organism evidence="11 12">
    <name type="scientific">Hohaiivirga grylli</name>
    <dbReference type="NCBI Taxonomy" id="3133970"/>
    <lineage>
        <taxon>Bacteria</taxon>
        <taxon>Pseudomonadati</taxon>
        <taxon>Pseudomonadota</taxon>
        <taxon>Alphaproteobacteria</taxon>
        <taxon>Hyphomicrobiales</taxon>
        <taxon>Methylobacteriaceae</taxon>
        <taxon>Hohaiivirga</taxon>
    </lineage>
</organism>
<dbReference type="PANTHER" id="PTHR34378:SF1">
    <property type="entry name" value="GLUTAMATE--CYSTEINE LIGASE, CHLOROPLASTIC"/>
    <property type="match status" value="1"/>
</dbReference>
<evidence type="ECO:0000313" key="11">
    <source>
        <dbReference type="EMBL" id="MEN3930348.1"/>
    </source>
</evidence>
<dbReference type="GO" id="GO:0004357">
    <property type="term" value="F:glutamate-cysteine ligase activity"/>
    <property type="evidence" value="ECO:0007669"/>
    <property type="project" value="UniProtKB-EC"/>
</dbReference>
<dbReference type="InterPro" id="IPR006336">
    <property type="entry name" value="GCS2"/>
</dbReference>
<dbReference type="PANTHER" id="PTHR34378">
    <property type="entry name" value="GLUTAMATE--CYSTEINE LIGASE, CHLOROPLASTIC"/>
    <property type="match status" value="1"/>
</dbReference>
<evidence type="ECO:0000313" key="12">
    <source>
        <dbReference type="Proteomes" id="UP001418637"/>
    </source>
</evidence>
<dbReference type="Pfam" id="PF04107">
    <property type="entry name" value="GCS2"/>
    <property type="match status" value="1"/>
</dbReference>
<evidence type="ECO:0000256" key="1">
    <source>
        <dbReference type="ARBA" id="ARBA00005006"/>
    </source>
</evidence>
<dbReference type="EMBL" id="JBBYXI010000002">
    <property type="protein sequence ID" value="MEN3930348.1"/>
    <property type="molecule type" value="Genomic_DNA"/>
</dbReference>
<dbReference type="EC" id="6.3.2.2" evidence="10"/>
<reference evidence="11 12" key="1">
    <citation type="submission" date="2024-04" db="EMBL/GenBank/DDBJ databases">
        <title>A novel species isolated from cricket.</title>
        <authorList>
            <person name="Wang H.-C."/>
        </authorList>
    </citation>
    <scope>NUCLEOTIDE SEQUENCE [LARGE SCALE GENOMIC DNA]</scope>
    <source>
        <strain evidence="11 12">WL0021</strain>
    </source>
</reference>
<evidence type="ECO:0000256" key="3">
    <source>
        <dbReference type="ARBA" id="ARBA00011153"/>
    </source>
</evidence>
<evidence type="ECO:0000256" key="8">
    <source>
        <dbReference type="ARBA" id="ARBA00022946"/>
    </source>
</evidence>
<proteinExistence type="inferred from homology"/>
<dbReference type="RefSeq" id="WP_346336356.1">
    <property type="nucleotide sequence ID" value="NZ_JBBYXI010000002.1"/>
</dbReference>
<dbReference type="InterPro" id="IPR014746">
    <property type="entry name" value="Gln_synth/guanido_kin_cat_dom"/>
</dbReference>
<comment type="catalytic activity">
    <reaction evidence="10">
        <text>L-cysteine + L-glutamate + ATP = gamma-L-glutamyl-L-cysteine + ADP + phosphate + H(+)</text>
        <dbReference type="Rhea" id="RHEA:13285"/>
        <dbReference type="ChEBI" id="CHEBI:15378"/>
        <dbReference type="ChEBI" id="CHEBI:29985"/>
        <dbReference type="ChEBI" id="CHEBI:30616"/>
        <dbReference type="ChEBI" id="CHEBI:35235"/>
        <dbReference type="ChEBI" id="CHEBI:43474"/>
        <dbReference type="ChEBI" id="CHEBI:58173"/>
        <dbReference type="ChEBI" id="CHEBI:456216"/>
        <dbReference type="EC" id="6.3.2.2"/>
    </reaction>
</comment>
<dbReference type="PIRSF" id="PIRSF017901">
    <property type="entry name" value="GCL"/>
    <property type="match status" value="1"/>
</dbReference>
<comment type="similarity">
    <text evidence="10">Belongs to the glutamate--cysteine ligase type 2 family. EgtA subfamily.</text>
</comment>
<comment type="pathway">
    <text evidence="1">Sulfur metabolism; glutathione biosynthesis; glutathione from L-cysteine and L-glutamate: step 1/2.</text>
</comment>
<comment type="subunit">
    <text evidence="3">Homodimer or monomer when oxidized or reduced, respectively.</text>
</comment>
<evidence type="ECO:0000256" key="2">
    <source>
        <dbReference type="ARBA" id="ARBA00010253"/>
    </source>
</evidence>
<keyword evidence="7 10" id="KW-0067">ATP-binding</keyword>
<evidence type="ECO:0000256" key="4">
    <source>
        <dbReference type="ARBA" id="ARBA00022598"/>
    </source>
</evidence>
<dbReference type="SUPFAM" id="SSF55931">
    <property type="entry name" value="Glutamine synthetase/guanido kinase"/>
    <property type="match status" value="1"/>
</dbReference>
<comment type="function">
    <text evidence="10">Catalyzes the synthesis of gamma-glutamylcysteine (gamma-GC).</text>
</comment>
<evidence type="ECO:0000256" key="7">
    <source>
        <dbReference type="ARBA" id="ARBA00022840"/>
    </source>
</evidence>
<comment type="caution">
    <text evidence="11">The sequence shown here is derived from an EMBL/GenBank/DDBJ whole genome shotgun (WGS) entry which is preliminary data.</text>
</comment>
<accession>A0ABV0BHB4</accession>